<dbReference type="EMBL" id="SYVV01000064">
    <property type="protein sequence ID" value="TKG26884.1"/>
    <property type="molecule type" value="Genomic_DNA"/>
</dbReference>
<dbReference type="Proteomes" id="UP000235579">
    <property type="component" value="Unassembled WGS sequence"/>
</dbReference>
<keyword evidence="1" id="KW-0472">Membrane</keyword>
<gene>
    <name evidence="2" type="ORF">BCS92_21930</name>
    <name evidence="3" type="ORF">FC057_24170</name>
</gene>
<proteinExistence type="predicted"/>
<organism evidence="2 4">
    <name type="scientific">Vibrio tasmaniensis</name>
    <dbReference type="NCBI Taxonomy" id="212663"/>
    <lineage>
        <taxon>Bacteria</taxon>
        <taxon>Pseudomonadati</taxon>
        <taxon>Pseudomonadota</taxon>
        <taxon>Gammaproteobacteria</taxon>
        <taxon>Vibrionales</taxon>
        <taxon>Vibrionaceae</taxon>
        <taxon>Vibrio</taxon>
    </lineage>
</organism>
<keyword evidence="1" id="KW-1133">Transmembrane helix</keyword>
<dbReference type="AlphaFoldDB" id="A0A2N7NDU4"/>
<reference evidence="4" key="1">
    <citation type="submission" date="2016-07" db="EMBL/GenBank/DDBJ databases">
        <title>Nontailed viruses are major unrecognized killers of bacteria in the ocean.</title>
        <authorList>
            <person name="Kauffman K."/>
            <person name="Hussain F."/>
            <person name="Yang J."/>
            <person name="Arevalo P."/>
            <person name="Brown J."/>
            <person name="Cutler M."/>
            <person name="Kelly L."/>
            <person name="Polz M.F."/>
        </authorList>
    </citation>
    <scope>NUCLEOTIDE SEQUENCE [LARGE SCALE GENOMIC DNA]</scope>
    <source>
        <strain evidence="4">10N.222.48.A2</strain>
    </source>
</reference>
<evidence type="ECO:0000313" key="5">
    <source>
        <dbReference type="Proteomes" id="UP000308018"/>
    </source>
</evidence>
<protein>
    <submittedName>
        <fullName evidence="2">Uncharacterized protein</fullName>
    </submittedName>
</protein>
<evidence type="ECO:0000313" key="3">
    <source>
        <dbReference type="EMBL" id="TKG26884.1"/>
    </source>
</evidence>
<reference evidence="2" key="3">
    <citation type="journal article" date="2018" name="Nature">
        <title>A major lineage of non-tailed dsDNA viruses as unrecognized killers of marine bacteria.</title>
        <authorList>
            <person name="Kauffman K.M."/>
            <person name="Hussain F.A."/>
            <person name="Yang J."/>
            <person name="Arevalo P."/>
            <person name="Brown J.M."/>
            <person name="Chang W.K."/>
            <person name="VanInsberghe D."/>
            <person name="Elsherbini J."/>
            <person name="Sharma R.S."/>
            <person name="Cutler M.B."/>
            <person name="Kelly L."/>
            <person name="Polz M.F."/>
        </authorList>
    </citation>
    <scope>NUCLEOTIDE SEQUENCE</scope>
    <source>
        <strain evidence="2">10N.222.48.A2</strain>
    </source>
</reference>
<name>A0A2N7NDU4_9VIBR</name>
<keyword evidence="1" id="KW-0812">Transmembrane</keyword>
<reference evidence="3 5" key="4">
    <citation type="submission" date="2019-04" db="EMBL/GenBank/DDBJ databases">
        <title>A reverse ecology approach based on a biological definition of microbial populations.</title>
        <authorList>
            <person name="Arevalo P."/>
            <person name="Vaninsberghe D."/>
            <person name="Elsherbini J."/>
            <person name="Gore J."/>
            <person name="Polz M."/>
        </authorList>
    </citation>
    <scope>NUCLEOTIDE SEQUENCE [LARGE SCALE GENOMIC DNA]</scope>
    <source>
        <strain evidence="3 5">10N.222.45.A8</strain>
    </source>
</reference>
<accession>A0A2N7NDU4</accession>
<reference evidence="2" key="2">
    <citation type="submission" date="2016-07" db="EMBL/GenBank/DDBJ databases">
        <authorList>
            <person name="Wan K."/>
            <person name="Booth B."/>
            <person name="Spirohn K."/>
            <person name="Hao T."/>
            <person name="Hu Y."/>
            <person name="Calderwood M."/>
            <person name="Hill D."/>
            <person name="Mohr S."/>
            <person name="Vidal M."/>
            <person name="Celniker S."/>
            <person name="Perrimon N."/>
        </authorList>
    </citation>
    <scope>NUCLEOTIDE SEQUENCE</scope>
    <source>
        <strain evidence="2">10N.222.48.A2</strain>
    </source>
</reference>
<evidence type="ECO:0000313" key="4">
    <source>
        <dbReference type="Proteomes" id="UP000235579"/>
    </source>
</evidence>
<feature type="transmembrane region" description="Helical" evidence="1">
    <location>
        <begin position="49"/>
        <end position="72"/>
    </location>
</feature>
<dbReference type="Proteomes" id="UP000308018">
    <property type="component" value="Unassembled WGS sequence"/>
</dbReference>
<sequence>MAEGIWSEPALSTLNNSRNTLPLKTCSLPNNSFKTSSKESNASANFPSLGVFLLILNTSILVNSWLILAVFFTKLKVCIFSSAELTVELKTSQDALEVLDRDQFTLMNDPTAIRLRREKLSL</sequence>
<dbReference type="EMBL" id="MDBP01000066">
    <property type="protein sequence ID" value="PMP11046.1"/>
    <property type="molecule type" value="Genomic_DNA"/>
</dbReference>
<evidence type="ECO:0000313" key="2">
    <source>
        <dbReference type="EMBL" id="PMP11046.1"/>
    </source>
</evidence>
<comment type="caution">
    <text evidence="2">The sequence shown here is derived from an EMBL/GenBank/DDBJ whole genome shotgun (WGS) entry which is preliminary data.</text>
</comment>
<evidence type="ECO:0000256" key="1">
    <source>
        <dbReference type="SAM" id="Phobius"/>
    </source>
</evidence>